<sequence>MNFLKKNSAKQESCKPGKGKRPSGIRRRLAWAGGVVLLLGILGVWMWHDLPVHYAKFYLTRSALQTRGRLMDLWGRDQEGAKEDSLKLIADEVEWNGHSVLILPGGFGINWKEQRDEGNTFAQGSLDVYFLGAVRDGVHYLADKENALISVPGINGTTIKTSQDTLKKVLGFSIVPDERNHLRDQLETLKKDTISMVNQSHVEFVGRDENGVTIKALVPSGIFDSYVSKIGALLKEGPGKDMKQWGQMLEERKTQGETQEILFTIDKGLHITEIKAEGLSDMSLLMESNGGIQLAGSVMLKERELHMSAKVYFGNGQEGKRAFQIPELNITYQNEGFRLGLKLSGGYEGGKISSEALEYGKLSETEAESSGDGLQKVKDEFLKRAGELGLDLYK</sequence>
<dbReference type="AlphaFoldDB" id="A0AAU7PN83"/>
<gene>
    <name evidence="3" type="ORF">ABFV83_18165</name>
</gene>
<evidence type="ECO:0008006" key="4">
    <source>
        <dbReference type="Google" id="ProtNLM"/>
    </source>
</evidence>
<evidence type="ECO:0000313" key="3">
    <source>
        <dbReference type="EMBL" id="XBS53703.1"/>
    </source>
</evidence>
<keyword evidence="2" id="KW-0472">Membrane</keyword>
<evidence type="ECO:0000256" key="2">
    <source>
        <dbReference type="SAM" id="Phobius"/>
    </source>
</evidence>
<feature type="region of interest" description="Disordered" evidence="1">
    <location>
        <begin position="1"/>
        <end position="23"/>
    </location>
</feature>
<keyword evidence="2" id="KW-0812">Transmembrane</keyword>
<dbReference type="EMBL" id="CP157940">
    <property type="protein sequence ID" value="XBS53703.1"/>
    <property type="molecule type" value="Genomic_DNA"/>
</dbReference>
<accession>A0AAU7PN83</accession>
<feature type="transmembrane region" description="Helical" evidence="2">
    <location>
        <begin position="29"/>
        <end position="47"/>
    </location>
</feature>
<protein>
    <recommendedName>
        <fullName evidence="4">DUF4179 domain-containing protein</fullName>
    </recommendedName>
</protein>
<organism evidence="3">
    <name type="scientific">Lacrimispora sp. BS-2</name>
    <dbReference type="NCBI Taxonomy" id="3151850"/>
    <lineage>
        <taxon>Bacteria</taxon>
        <taxon>Bacillati</taxon>
        <taxon>Bacillota</taxon>
        <taxon>Clostridia</taxon>
        <taxon>Lachnospirales</taxon>
        <taxon>Lachnospiraceae</taxon>
        <taxon>Lacrimispora</taxon>
    </lineage>
</organism>
<reference evidence="3" key="1">
    <citation type="submission" date="2024-06" db="EMBL/GenBank/DDBJ databases">
        <title>Lacrimispora cavernae sp. nov., a novel anaerobe isolated from bat guano pile inside a cave.</title>
        <authorList>
            <person name="Miller S.L."/>
            <person name="Lu N."/>
            <person name="King J."/>
            <person name="Sankaranarayanan K."/>
            <person name="Lawson P.A."/>
        </authorList>
    </citation>
    <scope>NUCLEOTIDE SEQUENCE</scope>
    <source>
        <strain evidence="3">BS-2</strain>
    </source>
</reference>
<evidence type="ECO:0000256" key="1">
    <source>
        <dbReference type="SAM" id="MobiDB-lite"/>
    </source>
</evidence>
<dbReference type="RefSeq" id="WP_349945865.1">
    <property type="nucleotide sequence ID" value="NZ_CP157940.1"/>
</dbReference>
<keyword evidence="2" id="KW-1133">Transmembrane helix</keyword>
<name>A0AAU7PN83_9FIRM</name>
<proteinExistence type="predicted"/>